<reference evidence="4" key="4">
    <citation type="submission" date="2025-05" db="UniProtKB">
        <authorList>
            <consortium name="EnsemblFungi"/>
        </authorList>
    </citation>
    <scope>IDENTIFICATION</scope>
    <source>
        <strain evidence="4">isolate 1-1 / race 1 (BBBD)</strain>
    </source>
</reference>
<feature type="compositionally biased region" description="Basic and acidic residues" evidence="1">
    <location>
        <begin position="54"/>
        <end position="70"/>
    </location>
</feature>
<feature type="region of interest" description="Disordered" evidence="1">
    <location>
        <begin position="1"/>
        <end position="260"/>
    </location>
</feature>
<accession>A0A180GZR8</accession>
<dbReference type="OrthoDB" id="21625at2759"/>
<feature type="compositionally biased region" description="Polar residues" evidence="1">
    <location>
        <begin position="129"/>
        <end position="142"/>
    </location>
</feature>
<dbReference type="EnsemblFungi" id="PTTG_00361-t43_1">
    <property type="protein sequence ID" value="PTTG_00361-t43_1-p1"/>
    <property type="gene ID" value="PTTG_00361"/>
</dbReference>
<dbReference type="PANTHER" id="PTHR22959:SF0">
    <property type="entry name" value="PARTNER OF Y14 AND MAGO"/>
    <property type="match status" value="1"/>
</dbReference>
<dbReference type="GO" id="GO:0035145">
    <property type="term" value="C:exon-exon junction complex"/>
    <property type="evidence" value="ECO:0007669"/>
    <property type="project" value="TreeGrafter"/>
</dbReference>
<feature type="domain" description="WIBG Mago-binding" evidence="2">
    <location>
        <begin position="25"/>
        <end position="51"/>
    </location>
</feature>
<feature type="compositionally biased region" description="Low complexity" evidence="1">
    <location>
        <begin position="160"/>
        <end position="171"/>
    </location>
</feature>
<keyword evidence="5" id="KW-1185">Reference proteome</keyword>
<dbReference type="InterPro" id="IPR039333">
    <property type="entry name" value="PYM1"/>
</dbReference>
<protein>
    <submittedName>
        <fullName evidence="4">Mago-bind domain-containing protein</fullName>
    </submittedName>
</protein>
<dbReference type="EMBL" id="ADAS02000008">
    <property type="protein sequence ID" value="OAV98315.1"/>
    <property type="molecule type" value="Genomic_DNA"/>
</dbReference>
<name>A0A180GZR8_PUCT1</name>
<dbReference type="InterPro" id="IPR015362">
    <property type="entry name" value="WIBG_mago-bd"/>
</dbReference>
<gene>
    <name evidence="3" type="ORF">PTTG_00361</name>
</gene>
<feature type="compositionally biased region" description="Low complexity" evidence="1">
    <location>
        <begin position="199"/>
        <end position="226"/>
    </location>
</feature>
<evidence type="ECO:0000313" key="5">
    <source>
        <dbReference type="Proteomes" id="UP000005240"/>
    </source>
</evidence>
<evidence type="ECO:0000256" key="1">
    <source>
        <dbReference type="SAM" id="MobiDB-lite"/>
    </source>
</evidence>
<evidence type="ECO:0000259" key="2">
    <source>
        <dbReference type="SMART" id="SM01273"/>
    </source>
</evidence>
<dbReference type="Proteomes" id="UP000005240">
    <property type="component" value="Unassembled WGS sequence"/>
</dbReference>
<evidence type="ECO:0000313" key="4">
    <source>
        <dbReference type="EnsemblFungi" id="PTTG_00361-t43_1-p1"/>
    </source>
</evidence>
<feature type="compositionally biased region" description="Basic and acidic residues" evidence="1">
    <location>
        <begin position="24"/>
        <end position="45"/>
    </location>
</feature>
<dbReference type="GO" id="GO:1903259">
    <property type="term" value="P:exon-exon junction complex disassembly"/>
    <property type="evidence" value="ECO:0007669"/>
    <property type="project" value="InterPro"/>
</dbReference>
<feature type="compositionally biased region" description="Basic and acidic residues" evidence="1">
    <location>
        <begin position="108"/>
        <end position="118"/>
    </location>
</feature>
<dbReference type="GO" id="GO:0003723">
    <property type="term" value="F:RNA binding"/>
    <property type="evidence" value="ECO:0007669"/>
    <property type="project" value="TreeGrafter"/>
</dbReference>
<reference evidence="3" key="1">
    <citation type="submission" date="2009-11" db="EMBL/GenBank/DDBJ databases">
        <authorList>
            <consortium name="The Broad Institute Genome Sequencing Platform"/>
            <person name="Ward D."/>
            <person name="Feldgarden M."/>
            <person name="Earl A."/>
            <person name="Young S.K."/>
            <person name="Zeng Q."/>
            <person name="Koehrsen M."/>
            <person name="Alvarado L."/>
            <person name="Berlin A."/>
            <person name="Bochicchio J."/>
            <person name="Borenstein D."/>
            <person name="Chapman S.B."/>
            <person name="Chen Z."/>
            <person name="Engels R."/>
            <person name="Freedman E."/>
            <person name="Gellesch M."/>
            <person name="Goldberg J."/>
            <person name="Griggs A."/>
            <person name="Gujja S."/>
            <person name="Heilman E."/>
            <person name="Heiman D."/>
            <person name="Hepburn T."/>
            <person name="Howarth C."/>
            <person name="Jen D."/>
            <person name="Larson L."/>
            <person name="Lewis B."/>
            <person name="Mehta T."/>
            <person name="Park D."/>
            <person name="Pearson M."/>
            <person name="Roberts A."/>
            <person name="Saif S."/>
            <person name="Shea T."/>
            <person name="Shenoy N."/>
            <person name="Sisk P."/>
            <person name="Stolte C."/>
            <person name="Sykes S."/>
            <person name="Thomson T."/>
            <person name="Walk T."/>
            <person name="White J."/>
            <person name="Yandava C."/>
            <person name="Izard J."/>
            <person name="Baranova O.V."/>
            <person name="Blanton J.M."/>
            <person name="Tanner A.C."/>
            <person name="Dewhirst F.E."/>
            <person name="Haas B."/>
            <person name="Nusbaum C."/>
            <person name="Birren B."/>
        </authorList>
    </citation>
    <scope>NUCLEOTIDE SEQUENCE [LARGE SCALE GENOMIC DNA]</scope>
    <source>
        <strain evidence="3">1-1 BBBD Race 1</strain>
    </source>
</reference>
<dbReference type="VEuPathDB" id="FungiDB:PTTG_00361"/>
<reference evidence="4 5" key="3">
    <citation type="journal article" date="2017" name="G3 (Bethesda)">
        <title>Comparative analysis highlights variable genome content of wheat rusts and divergence of the mating loci.</title>
        <authorList>
            <person name="Cuomo C.A."/>
            <person name="Bakkeren G."/>
            <person name="Khalil H.B."/>
            <person name="Panwar V."/>
            <person name="Joly D."/>
            <person name="Linning R."/>
            <person name="Sakthikumar S."/>
            <person name="Song X."/>
            <person name="Adiconis X."/>
            <person name="Fan L."/>
            <person name="Goldberg J.M."/>
            <person name="Levin J.Z."/>
            <person name="Young S."/>
            <person name="Zeng Q."/>
            <person name="Anikster Y."/>
            <person name="Bruce M."/>
            <person name="Wang M."/>
            <person name="Yin C."/>
            <person name="McCallum B."/>
            <person name="Szabo L.J."/>
            <person name="Hulbert S."/>
            <person name="Chen X."/>
            <person name="Fellers J.P."/>
        </authorList>
    </citation>
    <scope>NUCLEOTIDE SEQUENCE</scope>
    <source>
        <strain evidence="5">Isolate 1-1 / race 1 (BBBD)</strain>
        <strain evidence="4">isolate 1-1 / race 1 (BBBD)</strain>
    </source>
</reference>
<sequence>MPSRPPLLSELTPSTSGIVLDPNTGDRKVAPSKRPDGTIRKEIKIRPGFTPQEDVSKFRSARQAESESRKLPKGSVVGMIRPEVAVAQSALKGMTQAQKKNAKRKEKRKTENSSKLDQETEETPDQWDRSSTASNPAHDQPSTSPPPVAEGQRQEPPAPASSAASRQSQPAKTAKNPGKALFQSALKSSSSNPLPPPLQHLVPPQSSSATATSTTTAPAGPSPASTAKKDRQGNQAFKLFTNAVQSLEIDDKPKSNNNQS</sequence>
<dbReference type="AlphaFoldDB" id="A0A180GZR8"/>
<dbReference type="InterPro" id="IPR036348">
    <property type="entry name" value="WIBG_N_sf"/>
</dbReference>
<reference evidence="3" key="2">
    <citation type="submission" date="2016-05" db="EMBL/GenBank/DDBJ databases">
        <title>Comparative analysis highlights variable genome content of wheat rusts and divergence of the mating loci.</title>
        <authorList>
            <person name="Cuomo C.A."/>
            <person name="Bakkeren G."/>
            <person name="Szabo L."/>
            <person name="Khalil H."/>
            <person name="Joly D."/>
            <person name="Goldberg J."/>
            <person name="Young S."/>
            <person name="Zeng Q."/>
            <person name="Fellers J."/>
        </authorList>
    </citation>
    <scope>NUCLEOTIDE SEQUENCE [LARGE SCALE GENOMIC DNA]</scope>
    <source>
        <strain evidence="3">1-1 BBBD Race 1</strain>
    </source>
</reference>
<dbReference type="SUPFAM" id="SSF101931">
    <property type="entry name" value="Pym (Within the bgcn gene intron protein, WIBG), N-terminal domain"/>
    <property type="match status" value="1"/>
</dbReference>
<organism evidence="3">
    <name type="scientific">Puccinia triticina (isolate 1-1 / race 1 (BBBD))</name>
    <name type="common">Brown leaf rust fungus</name>
    <dbReference type="NCBI Taxonomy" id="630390"/>
    <lineage>
        <taxon>Eukaryota</taxon>
        <taxon>Fungi</taxon>
        <taxon>Dikarya</taxon>
        <taxon>Basidiomycota</taxon>
        <taxon>Pucciniomycotina</taxon>
        <taxon>Pucciniomycetes</taxon>
        <taxon>Pucciniales</taxon>
        <taxon>Pucciniaceae</taxon>
        <taxon>Puccinia</taxon>
    </lineage>
</organism>
<dbReference type="PANTHER" id="PTHR22959">
    <property type="entry name" value="PYM PROTEIN"/>
    <property type="match status" value="1"/>
</dbReference>
<dbReference type="Pfam" id="PF09282">
    <property type="entry name" value="Mago-bind"/>
    <property type="match status" value="1"/>
</dbReference>
<dbReference type="SMART" id="SM01273">
    <property type="entry name" value="Mago-bind"/>
    <property type="match status" value="1"/>
</dbReference>
<proteinExistence type="predicted"/>
<evidence type="ECO:0000313" key="3">
    <source>
        <dbReference type="EMBL" id="OAV98315.1"/>
    </source>
</evidence>
<dbReference type="GO" id="GO:0005737">
    <property type="term" value="C:cytoplasm"/>
    <property type="evidence" value="ECO:0007669"/>
    <property type="project" value="TreeGrafter"/>
</dbReference>